<accession>A0A430A7F3</accession>
<dbReference type="OrthoDB" id="1904211at2"/>
<dbReference type="SUPFAM" id="SSF46785">
    <property type="entry name" value="Winged helix' DNA-binding domain"/>
    <property type="match status" value="1"/>
</dbReference>
<dbReference type="GO" id="GO:0003700">
    <property type="term" value="F:DNA-binding transcription factor activity"/>
    <property type="evidence" value="ECO:0007669"/>
    <property type="project" value="InterPro"/>
</dbReference>
<dbReference type="PRINTS" id="PR00598">
    <property type="entry name" value="HTHMARR"/>
</dbReference>
<dbReference type="EMBL" id="NGJY01000002">
    <property type="protein sequence ID" value="RSU03038.1"/>
    <property type="molecule type" value="Genomic_DNA"/>
</dbReference>
<dbReference type="RefSeq" id="WP_126831249.1">
    <property type="nucleotide sequence ID" value="NZ_CBCRYB010000004.1"/>
</dbReference>
<dbReference type="InterPro" id="IPR000835">
    <property type="entry name" value="HTH_MarR-typ"/>
</dbReference>
<dbReference type="AlphaFoldDB" id="A0A430A7F3"/>
<dbReference type="Pfam" id="PF12802">
    <property type="entry name" value="MarR_2"/>
    <property type="match status" value="1"/>
</dbReference>
<feature type="domain" description="HTH marR-type" evidence="4">
    <location>
        <begin position="8"/>
        <end position="137"/>
    </location>
</feature>
<dbReference type="SMART" id="SM00347">
    <property type="entry name" value="HTH_MARR"/>
    <property type="match status" value="1"/>
</dbReference>
<dbReference type="Gene3D" id="1.10.10.10">
    <property type="entry name" value="Winged helix-like DNA-binding domain superfamily/Winged helix DNA-binding domain"/>
    <property type="match status" value="1"/>
</dbReference>
<organism evidence="5 6">
    <name type="scientific">Vagococcus fessus</name>
    <dbReference type="NCBI Taxonomy" id="120370"/>
    <lineage>
        <taxon>Bacteria</taxon>
        <taxon>Bacillati</taxon>
        <taxon>Bacillota</taxon>
        <taxon>Bacilli</taxon>
        <taxon>Lactobacillales</taxon>
        <taxon>Enterococcaceae</taxon>
        <taxon>Vagococcus</taxon>
    </lineage>
</organism>
<evidence type="ECO:0000313" key="5">
    <source>
        <dbReference type="EMBL" id="RSU03038.1"/>
    </source>
</evidence>
<dbReference type="PANTHER" id="PTHR42756">
    <property type="entry name" value="TRANSCRIPTIONAL REGULATOR, MARR"/>
    <property type="match status" value="1"/>
</dbReference>
<sequence>MNYRDEEVVELFFEVTKLNRQQSDKKFGNMNPFRGQYRCLLVLERKGQLTSKELSQELGIKASSVSELIGKMSEKGWVSSHPSEKDKRVMFTTLTEKGKEEAASIAKKRAAVHADMVSPLTEQEKVAFAESLEKIKAYYLNGGEEANV</sequence>
<protein>
    <recommendedName>
        <fullName evidence="4">HTH marR-type domain-containing protein</fullName>
    </recommendedName>
</protein>
<keyword evidence="2" id="KW-0238">DNA-binding</keyword>
<evidence type="ECO:0000256" key="3">
    <source>
        <dbReference type="ARBA" id="ARBA00023163"/>
    </source>
</evidence>
<keyword evidence="3" id="KW-0804">Transcription</keyword>
<keyword evidence="1" id="KW-0805">Transcription regulation</keyword>
<dbReference type="Proteomes" id="UP000287101">
    <property type="component" value="Unassembled WGS sequence"/>
</dbReference>
<name>A0A430A7F3_9ENTE</name>
<gene>
    <name evidence="5" type="ORF">CBF31_04745</name>
</gene>
<keyword evidence="6" id="KW-1185">Reference proteome</keyword>
<reference evidence="5 6" key="1">
    <citation type="submission" date="2017-05" db="EMBL/GenBank/DDBJ databases">
        <title>Vagococcus spp. assemblies.</title>
        <authorList>
            <person name="Gulvik C.A."/>
        </authorList>
    </citation>
    <scope>NUCLEOTIDE SEQUENCE [LARGE SCALE GENOMIC DNA]</scope>
    <source>
        <strain evidence="5 6">CCUG 41755</strain>
    </source>
</reference>
<dbReference type="GO" id="GO:0003677">
    <property type="term" value="F:DNA binding"/>
    <property type="evidence" value="ECO:0007669"/>
    <property type="project" value="UniProtKB-KW"/>
</dbReference>
<dbReference type="PROSITE" id="PS50995">
    <property type="entry name" value="HTH_MARR_2"/>
    <property type="match status" value="1"/>
</dbReference>
<proteinExistence type="predicted"/>
<evidence type="ECO:0000313" key="6">
    <source>
        <dbReference type="Proteomes" id="UP000287101"/>
    </source>
</evidence>
<evidence type="ECO:0000256" key="2">
    <source>
        <dbReference type="ARBA" id="ARBA00023125"/>
    </source>
</evidence>
<evidence type="ECO:0000259" key="4">
    <source>
        <dbReference type="PROSITE" id="PS50995"/>
    </source>
</evidence>
<dbReference type="InterPro" id="IPR036388">
    <property type="entry name" value="WH-like_DNA-bd_sf"/>
</dbReference>
<dbReference type="InterPro" id="IPR036390">
    <property type="entry name" value="WH_DNA-bd_sf"/>
</dbReference>
<evidence type="ECO:0000256" key="1">
    <source>
        <dbReference type="ARBA" id="ARBA00023015"/>
    </source>
</evidence>
<dbReference type="PANTHER" id="PTHR42756:SF1">
    <property type="entry name" value="TRANSCRIPTIONAL REPRESSOR OF EMRAB OPERON"/>
    <property type="match status" value="1"/>
</dbReference>
<comment type="caution">
    <text evidence="5">The sequence shown here is derived from an EMBL/GenBank/DDBJ whole genome shotgun (WGS) entry which is preliminary data.</text>
</comment>